<proteinExistence type="predicted"/>
<sequence>MNIEENRLQTFNEWPSDSVVNPQRIAKAGFFSTKQGLEVECFSCHVKISEWNYGDQVMNRHIVLSPTCPFVLNPSTSGNVPIISPTNVPSSSSRNLYGDEEVRLSSFENWPSSSIVSPESLARAGFYYLKEGDNTKCAFCKGVVRAWEQGDDPDAEHKRHFPTCPFVISTINSRLLSRSSGNEANSSNVNITIEKDSFPNLNLVRNEQSLNELGVQAHKGPKRSNFATVEARLRSFVGWSADLIQTPDILSQAGFYYEGIGDQVRCFHCDGGLRHWDPHDDPWTEHARWFPNCSFVKLVKGQEFVTACALEHGTGSNMVSISLILSVMLIHETVCT</sequence>
<dbReference type="SUPFAM" id="SSF57924">
    <property type="entry name" value="Inhibitor of apoptosis (IAP) repeat"/>
    <property type="match status" value="3"/>
</dbReference>
<evidence type="ECO:0000313" key="3">
    <source>
        <dbReference type="Proteomes" id="UP001162156"/>
    </source>
</evidence>
<organism evidence="2 3">
    <name type="scientific">Rhamnusium bicolor</name>
    <dbReference type="NCBI Taxonomy" id="1586634"/>
    <lineage>
        <taxon>Eukaryota</taxon>
        <taxon>Metazoa</taxon>
        <taxon>Ecdysozoa</taxon>
        <taxon>Arthropoda</taxon>
        <taxon>Hexapoda</taxon>
        <taxon>Insecta</taxon>
        <taxon>Pterygota</taxon>
        <taxon>Neoptera</taxon>
        <taxon>Endopterygota</taxon>
        <taxon>Coleoptera</taxon>
        <taxon>Polyphaga</taxon>
        <taxon>Cucujiformia</taxon>
        <taxon>Chrysomeloidea</taxon>
        <taxon>Cerambycidae</taxon>
        <taxon>Lepturinae</taxon>
        <taxon>Rhagiini</taxon>
        <taxon>Rhamnusium</taxon>
    </lineage>
</organism>
<dbReference type="GO" id="GO:0005634">
    <property type="term" value="C:nucleus"/>
    <property type="evidence" value="ECO:0007669"/>
    <property type="project" value="TreeGrafter"/>
</dbReference>
<comment type="caution">
    <text evidence="2">The sequence shown here is derived from an EMBL/GenBank/DDBJ whole genome shotgun (WGS) entry which is preliminary data.</text>
</comment>
<dbReference type="GO" id="GO:0051726">
    <property type="term" value="P:regulation of cell cycle"/>
    <property type="evidence" value="ECO:0007669"/>
    <property type="project" value="TreeGrafter"/>
</dbReference>
<evidence type="ECO:0008006" key="4">
    <source>
        <dbReference type="Google" id="ProtNLM"/>
    </source>
</evidence>
<reference evidence="2" key="1">
    <citation type="journal article" date="2023" name="Insect Mol. Biol.">
        <title>Genome sequencing provides insights into the evolution of gene families encoding plant cell wall-degrading enzymes in longhorned beetles.</title>
        <authorList>
            <person name="Shin N.R."/>
            <person name="Okamura Y."/>
            <person name="Kirsch R."/>
            <person name="Pauchet Y."/>
        </authorList>
    </citation>
    <scope>NUCLEOTIDE SEQUENCE</scope>
    <source>
        <strain evidence="2">RBIC_L_NR</strain>
    </source>
</reference>
<gene>
    <name evidence="2" type="ORF">NQ314_014362</name>
</gene>
<dbReference type="InterPro" id="IPR001370">
    <property type="entry name" value="BIR_rpt"/>
</dbReference>
<dbReference type="GO" id="GO:0005737">
    <property type="term" value="C:cytoplasm"/>
    <property type="evidence" value="ECO:0007669"/>
    <property type="project" value="TreeGrafter"/>
</dbReference>
<dbReference type="PROSITE" id="PS50143">
    <property type="entry name" value="BIR_REPEAT_2"/>
    <property type="match status" value="3"/>
</dbReference>
<dbReference type="FunFam" id="1.10.1170.10:FF:000003">
    <property type="entry name" value="E3 ubiquitin-protein ligase XIAP"/>
    <property type="match status" value="1"/>
</dbReference>
<dbReference type="PANTHER" id="PTHR10044:SF139">
    <property type="entry name" value="DEATH-ASSOCIATED INHIBITOR OF APOPTOSIS 2"/>
    <property type="match status" value="1"/>
</dbReference>
<dbReference type="SMART" id="SM00238">
    <property type="entry name" value="BIR"/>
    <property type="match status" value="3"/>
</dbReference>
<evidence type="ECO:0000313" key="2">
    <source>
        <dbReference type="EMBL" id="KAJ8932881.1"/>
    </source>
</evidence>
<dbReference type="Pfam" id="PF00653">
    <property type="entry name" value="BIR"/>
    <property type="match status" value="3"/>
</dbReference>
<dbReference type="PROSITE" id="PS01282">
    <property type="entry name" value="BIR_REPEAT_1"/>
    <property type="match status" value="2"/>
</dbReference>
<dbReference type="GO" id="GO:0006915">
    <property type="term" value="P:apoptotic process"/>
    <property type="evidence" value="ECO:0007669"/>
    <property type="project" value="UniProtKB-KW"/>
</dbReference>
<dbReference type="Proteomes" id="UP001162156">
    <property type="component" value="Unassembled WGS sequence"/>
</dbReference>
<dbReference type="InterPro" id="IPR050784">
    <property type="entry name" value="IAP"/>
</dbReference>
<dbReference type="Gene3D" id="1.10.1170.10">
    <property type="entry name" value="Inhibitor Of Apoptosis Protein (2mihbC-IAP-1), Chain A"/>
    <property type="match status" value="3"/>
</dbReference>
<dbReference type="PANTHER" id="PTHR10044">
    <property type="entry name" value="INHIBITOR OF APOPTOSIS"/>
    <property type="match status" value="1"/>
</dbReference>
<evidence type="ECO:0000256" key="1">
    <source>
        <dbReference type="ARBA" id="ARBA00022703"/>
    </source>
</evidence>
<dbReference type="CDD" id="cd00022">
    <property type="entry name" value="BIR"/>
    <property type="match status" value="3"/>
</dbReference>
<keyword evidence="1" id="KW-0053">Apoptosis</keyword>
<name>A0AAV8X2X5_9CUCU</name>
<accession>A0AAV8X2X5</accession>
<dbReference type="EMBL" id="JANEYF010003954">
    <property type="protein sequence ID" value="KAJ8932881.1"/>
    <property type="molecule type" value="Genomic_DNA"/>
</dbReference>
<dbReference type="AlphaFoldDB" id="A0AAV8X2X5"/>
<keyword evidence="3" id="KW-1185">Reference proteome</keyword>
<protein>
    <recommendedName>
        <fullName evidence="4">Inhibitor of apoptosis 2</fullName>
    </recommendedName>
</protein>